<feature type="region of interest" description="Disordered" evidence="1">
    <location>
        <begin position="1"/>
        <end position="25"/>
    </location>
</feature>
<dbReference type="EMBL" id="MCGT01000074">
    <property type="protein sequence ID" value="ORX42175.1"/>
    <property type="molecule type" value="Genomic_DNA"/>
</dbReference>
<dbReference type="Proteomes" id="UP000242146">
    <property type="component" value="Unassembled WGS sequence"/>
</dbReference>
<sequence>MARPGLKRSFDEAEQPNPPVSYEFNFTPTRQPHQTLFGIDKDPSTWTASSLTLRYQQRLKQSQIANQPELKPQPRLPHPPANHHYTDSVSNLLYHRSLSLTIISYARLFFTVSLLSILFYVIFQVIWTLRHDLQIKAQEHTKDLVYEIQSCARQYKVNLCDPETRVPALEQKCQEWLVCMNQLPTTVTRARLSAETLAEIINSFMDPISYKTMIFFTILALGSFLLSSFTVQRLPHTS</sequence>
<name>A0A1X2G235_9FUNG</name>
<comment type="caution">
    <text evidence="4">The sequence shown here is derived from an EMBL/GenBank/DDBJ whole genome shotgun (WGS) entry which is preliminary data.</text>
</comment>
<dbReference type="PANTHER" id="PTHR28136">
    <property type="entry name" value="NUCLEUS EXPORT PROTEIN BRR6"/>
    <property type="match status" value="1"/>
</dbReference>
<dbReference type="InterPro" id="IPR040202">
    <property type="entry name" value="Brl1/Brr6"/>
</dbReference>
<accession>A0A1X2G235</accession>
<protein>
    <recommendedName>
        <fullName evidence="3">Brl1/Brr6 domain-containing protein</fullName>
    </recommendedName>
</protein>
<proteinExistence type="predicted"/>
<dbReference type="SMART" id="SM01042">
    <property type="entry name" value="Brr6_like_C_C"/>
    <property type="match status" value="1"/>
</dbReference>
<evidence type="ECO:0000256" key="1">
    <source>
        <dbReference type="SAM" id="MobiDB-lite"/>
    </source>
</evidence>
<dbReference type="PANTHER" id="PTHR28136:SF1">
    <property type="entry name" value="NUCLEUS EXPORT PROTEIN BRL1"/>
    <property type="match status" value="1"/>
</dbReference>
<evidence type="ECO:0000313" key="4">
    <source>
        <dbReference type="EMBL" id="ORX42175.1"/>
    </source>
</evidence>
<evidence type="ECO:0000313" key="5">
    <source>
        <dbReference type="Proteomes" id="UP000242146"/>
    </source>
</evidence>
<evidence type="ECO:0000259" key="3">
    <source>
        <dbReference type="SMART" id="SM01042"/>
    </source>
</evidence>
<feature type="domain" description="Brl1/Brr6" evidence="3">
    <location>
        <begin position="102"/>
        <end position="233"/>
    </location>
</feature>
<dbReference type="AlphaFoldDB" id="A0A1X2G235"/>
<dbReference type="GO" id="GO:0006998">
    <property type="term" value="P:nuclear envelope organization"/>
    <property type="evidence" value="ECO:0007669"/>
    <property type="project" value="InterPro"/>
</dbReference>
<dbReference type="GO" id="GO:0031965">
    <property type="term" value="C:nuclear membrane"/>
    <property type="evidence" value="ECO:0007669"/>
    <property type="project" value="InterPro"/>
</dbReference>
<organism evidence="4 5">
    <name type="scientific">Hesseltinella vesiculosa</name>
    <dbReference type="NCBI Taxonomy" id="101127"/>
    <lineage>
        <taxon>Eukaryota</taxon>
        <taxon>Fungi</taxon>
        <taxon>Fungi incertae sedis</taxon>
        <taxon>Mucoromycota</taxon>
        <taxon>Mucoromycotina</taxon>
        <taxon>Mucoromycetes</taxon>
        <taxon>Mucorales</taxon>
        <taxon>Cunninghamellaceae</taxon>
        <taxon>Hesseltinella</taxon>
    </lineage>
</organism>
<keyword evidence="2" id="KW-1133">Transmembrane helix</keyword>
<dbReference type="GO" id="GO:0055088">
    <property type="term" value="P:lipid homeostasis"/>
    <property type="evidence" value="ECO:0007669"/>
    <property type="project" value="InterPro"/>
</dbReference>
<dbReference type="OrthoDB" id="5961at2759"/>
<keyword evidence="5" id="KW-1185">Reference proteome</keyword>
<keyword evidence="2" id="KW-0472">Membrane</keyword>
<keyword evidence="2" id="KW-0812">Transmembrane</keyword>
<dbReference type="InterPro" id="IPR018767">
    <property type="entry name" value="Brl1/Brr6_dom"/>
</dbReference>
<feature type="transmembrane region" description="Helical" evidence="2">
    <location>
        <begin position="105"/>
        <end position="127"/>
    </location>
</feature>
<dbReference type="Pfam" id="PF10104">
    <property type="entry name" value="Brr6_like_C_C"/>
    <property type="match status" value="1"/>
</dbReference>
<feature type="transmembrane region" description="Helical" evidence="2">
    <location>
        <begin position="213"/>
        <end position="231"/>
    </location>
</feature>
<reference evidence="4 5" key="1">
    <citation type="submission" date="2016-07" db="EMBL/GenBank/DDBJ databases">
        <title>Pervasive Adenine N6-methylation of Active Genes in Fungi.</title>
        <authorList>
            <consortium name="DOE Joint Genome Institute"/>
            <person name="Mondo S.J."/>
            <person name="Dannebaum R.O."/>
            <person name="Kuo R.C."/>
            <person name="Labutti K."/>
            <person name="Haridas S."/>
            <person name="Kuo A."/>
            <person name="Salamov A."/>
            <person name="Ahrendt S.R."/>
            <person name="Lipzen A."/>
            <person name="Sullivan W."/>
            <person name="Andreopoulos W.B."/>
            <person name="Clum A."/>
            <person name="Lindquist E."/>
            <person name="Daum C."/>
            <person name="Ramamoorthy G.K."/>
            <person name="Gryganskyi A."/>
            <person name="Culley D."/>
            <person name="Magnuson J.K."/>
            <person name="James T.Y."/>
            <person name="O'Malley M.A."/>
            <person name="Stajich J.E."/>
            <person name="Spatafora J.W."/>
            <person name="Visel A."/>
            <person name="Grigoriev I.V."/>
        </authorList>
    </citation>
    <scope>NUCLEOTIDE SEQUENCE [LARGE SCALE GENOMIC DNA]</scope>
    <source>
        <strain evidence="4 5">NRRL 3301</strain>
    </source>
</reference>
<evidence type="ECO:0000256" key="2">
    <source>
        <dbReference type="SAM" id="Phobius"/>
    </source>
</evidence>
<gene>
    <name evidence="4" type="ORF">DM01DRAFT_1330159</name>
</gene>